<dbReference type="SUPFAM" id="SSF88659">
    <property type="entry name" value="Sigma3 and sigma4 domains of RNA polymerase sigma factors"/>
    <property type="match status" value="1"/>
</dbReference>
<dbReference type="AlphaFoldDB" id="M0MA18"/>
<proteinExistence type="predicted"/>
<dbReference type="OrthoDB" id="194721at2157"/>
<dbReference type="Gene3D" id="1.10.10.10">
    <property type="entry name" value="Winged helix-like DNA-binding domain superfamily/Winged helix DNA-binding domain"/>
    <property type="match status" value="1"/>
</dbReference>
<keyword evidence="5" id="KW-1185">Reference proteome</keyword>
<evidence type="ECO:0000259" key="3">
    <source>
        <dbReference type="Pfam" id="PF04967"/>
    </source>
</evidence>
<reference evidence="4 5" key="1">
    <citation type="journal article" date="2014" name="PLoS Genet.">
        <title>Phylogenetically driven sequencing of extremely halophilic archaea reveals strategies for static and dynamic osmo-response.</title>
        <authorList>
            <person name="Becker E.A."/>
            <person name="Seitzer P.M."/>
            <person name="Tritt A."/>
            <person name="Larsen D."/>
            <person name="Krusor M."/>
            <person name="Yao A.I."/>
            <person name="Wu D."/>
            <person name="Madern D."/>
            <person name="Eisen J.A."/>
            <person name="Darling A.E."/>
            <person name="Facciotti M.T."/>
        </authorList>
    </citation>
    <scope>NUCLEOTIDE SEQUENCE [LARGE SCALE GENOMIC DNA]</scope>
    <source>
        <strain evidence="4 5">100A6</strain>
    </source>
</reference>
<sequence>MNASGSALRVTLDVWHPNCWTIRTTERVDVGFLAYGVYSRVDGRATTHVTVYGDTRATIERALDVVDGFESVYRMSGMKGGYDRRPAVTPPGNASRDLLVEHDGETQISEAFFARGFAHAERTDIHDGSERWTLLSNDDRETIQDHFAAIRKEEGAEIAVQGIERATNPSNGGAEPLPLGRLSHRQREVFRLARDRGYYRWPTETPAEELADELGITTSTLHEHLYKAEQKLLDRSEPDDAEP</sequence>
<evidence type="ECO:0000256" key="2">
    <source>
        <dbReference type="ARBA" id="ARBA00023163"/>
    </source>
</evidence>
<dbReference type="InterPro" id="IPR007050">
    <property type="entry name" value="HTH_bacterioopsin"/>
</dbReference>
<dbReference type="eggNOG" id="arCOG02274">
    <property type="taxonomic scope" value="Archaea"/>
</dbReference>
<evidence type="ECO:0000313" key="4">
    <source>
        <dbReference type="EMBL" id="EMA41469.1"/>
    </source>
</evidence>
<dbReference type="EMBL" id="AOMB01000005">
    <property type="protein sequence ID" value="EMA41469.1"/>
    <property type="molecule type" value="Genomic_DNA"/>
</dbReference>
<name>M0MA18_9EURY</name>
<dbReference type="InterPro" id="IPR036388">
    <property type="entry name" value="WH-like_DNA-bd_sf"/>
</dbReference>
<dbReference type="Proteomes" id="UP000011566">
    <property type="component" value="Unassembled WGS sequence"/>
</dbReference>
<dbReference type="PANTHER" id="PTHR34236">
    <property type="entry name" value="DIMETHYL SULFOXIDE REDUCTASE TRANSCRIPTIONAL ACTIVATOR"/>
    <property type="match status" value="1"/>
</dbReference>
<accession>M0MA18</accession>
<dbReference type="Pfam" id="PF04967">
    <property type="entry name" value="HTH_10"/>
    <property type="match status" value="1"/>
</dbReference>
<dbReference type="InterPro" id="IPR013324">
    <property type="entry name" value="RNA_pol_sigma_r3/r4-like"/>
</dbReference>
<organism evidence="4 5">
    <name type="scientific">Halococcus hamelinensis 100A6</name>
    <dbReference type="NCBI Taxonomy" id="1132509"/>
    <lineage>
        <taxon>Archaea</taxon>
        <taxon>Methanobacteriati</taxon>
        <taxon>Methanobacteriota</taxon>
        <taxon>Stenosarchaea group</taxon>
        <taxon>Halobacteria</taxon>
        <taxon>Halobacteriales</taxon>
        <taxon>Halococcaceae</taxon>
        <taxon>Halococcus</taxon>
    </lineage>
</organism>
<keyword evidence="2" id="KW-0804">Transcription</keyword>
<comment type="caution">
    <text evidence="4">The sequence shown here is derived from an EMBL/GenBank/DDBJ whole genome shotgun (WGS) entry which is preliminary data.</text>
</comment>
<dbReference type="PANTHER" id="PTHR34236:SF1">
    <property type="entry name" value="DIMETHYL SULFOXIDE REDUCTASE TRANSCRIPTIONAL ACTIVATOR"/>
    <property type="match status" value="1"/>
</dbReference>
<evidence type="ECO:0000313" key="5">
    <source>
        <dbReference type="Proteomes" id="UP000011566"/>
    </source>
</evidence>
<gene>
    <name evidence="4" type="ORF">C447_01405</name>
</gene>
<dbReference type="RefSeq" id="WP_007690123.1">
    <property type="nucleotide sequence ID" value="NZ_AJRK01000359.1"/>
</dbReference>
<dbReference type="PATRIC" id="fig|1132509.6.peg.339"/>
<evidence type="ECO:0000256" key="1">
    <source>
        <dbReference type="ARBA" id="ARBA00023015"/>
    </source>
</evidence>
<protein>
    <submittedName>
        <fullName evidence="4">Bacterio-opsin activator HTH domain-containing protein</fullName>
    </submittedName>
</protein>
<feature type="domain" description="HTH bat-type" evidence="3">
    <location>
        <begin position="182"/>
        <end position="233"/>
    </location>
</feature>
<keyword evidence="1" id="KW-0805">Transcription regulation</keyword>